<dbReference type="InterPro" id="IPR054342">
    <property type="entry name" value="TY-Chap_C"/>
</dbReference>
<name>A0AA97CSQ9_9ACTN</name>
<dbReference type="Pfam" id="PF22554">
    <property type="entry name" value="Chap-C"/>
    <property type="match status" value="1"/>
</dbReference>
<evidence type="ECO:0000259" key="1">
    <source>
        <dbReference type="Pfam" id="PF22554"/>
    </source>
</evidence>
<feature type="domain" description="TY-Chap C-terminal" evidence="1">
    <location>
        <begin position="2"/>
        <end position="75"/>
    </location>
</feature>
<dbReference type="EMBL" id="CP128986">
    <property type="protein sequence ID" value="WOC11639.1"/>
    <property type="molecule type" value="Genomic_DNA"/>
</dbReference>
<proteinExistence type="predicted"/>
<gene>
    <name evidence="2" type="ORF">MP11Mi_07120</name>
</gene>
<organism evidence="2">
    <name type="scientific">Gordonia sp. MP11Mi</name>
    <dbReference type="NCBI Taxonomy" id="3022769"/>
    <lineage>
        <taxon>Bacteria</taxon>
        <taxon>Bacillati</taxon>
        <taxon>Actinomycetota</taxon>
        <taxon>Actinomycetes</taxon>
        <taxon>Mycobacteriales</taxon>
        <taxon>Gordoniaceae</taxon>
        <taxon>Gordonia</taxon>
    </lineage>
</organism>
<evidence type="ECO:0000313" key="2">
    <source>
        <dbReference type="EMBL" id="WOC11639.1"/>
    </source>
</evidence>
<dbReference type="AlphaFoldDB" id="A0AA97CSQ9"/>
<protein>
    <recommendedName>
        <fullName evidence="1">TY-Chap C-terminal domain-containing protein</fullName>
    </recommendedName>
</protein>
<reference evidence="2" key="1">
    <citation type="submission" date="2023-06" db="EMBL/GenBank/DDBJ databases">
        <title>Gordonia sp. nov. and Pseudochrobactrum sp. nov., two species isolated from the burying beetle Nicrophorus vespilloides.</title>
        <authorList>
            <person name="Poehlein A."/>
            <person name="Guzman J."/>
            <person name="Daniel R."/>
            <person name="Vilcinskas A."/>
        </authorList>
    </citation>
    <scope>NUCLEOTIDE SEQUENCE</scope>
    <source>
        <strain evidence="2">MP11Mi</strain>
    </source>
</reference>
<sequence length="90" mass="9863">MYRSELERLMTLASDDVDAACRGERLPSLMTRCVDEYLELSELADESATACDVDAHAYYAQEAAAWRATARVLRSLSTDTSLARDAQGAA</sequence>
<dbReference type="RefSeq" id="WP_420040936.1">
    <property type="nucleotide sequence ID" value="NZ_CP128986.1"/>
</dbReference>
<accession>A0AA97CSQ9</accession>